<protein>
    <submittedName>
        <fullName evidence="1">Uncharacterized protein</fullName>
    </submittedName>
</protein>
<accession>A0ACC0A1U2</accession>
<reference evidence="2" key="1">
    <citation type="journal article" date="2023" name="Nat. Plants">
        <title>Single-cell RNA sequencing provides a high-resolution roadmap for understanding the multicellular compartmentation of specialized metabolism.</title>
        <authorList>
            <person name="Sun S."/>
            <person name="Shen X."/>
            <person name="Li Y."/>
            <person name="Li Y."/>
            <person name="Wang S."/>
            <person name="Li R."/>
            <person name="Zhang H."/>
            <person name="Shen G."/>
            <person name="Guo B."/>
            <person name="Wei J."/>
            <person name="Xu J."/>
            <person name="St-Pierre B."/>
            <person name="Chen S."/>
            <person name="Sun C."/>
        </authorList>
    </citation>
    <scope>NUCLEOTIDE SEQUENCE [LARGE SCALE GENOMIC DNA]</scope>
</reference>
<proteinExistence type="predicted"/>
<name>A0ACC0A1U2_CATRO</name>
<organism evidence="1 2">
    <name type="scientific">Catharanthus roseus</name>
    <name type="common">Madagascar periwinkle</name>
    <name type="synonym">Vinca rosea</name>
    <dbReference type="NCBI Taxonomy" id="4058"/>
    <lineage>
        <taxon>Eukaryota</taxon>
        <taxon>Viridiplantae</taxon>
        <taxon>Streptophyta</taxon>
        <taxon>Embryophyta</taxon>
        <taxon>Tracheophyta</taxon>
        <taxon>Spermatophyta</taxon>
        <taxon>Magnoliopsida</taxon>
        <taxon>eudicotyledons</taxon>
        <taxon>Gunneridae</taxon>
        <taxon>Pentapetalae</taxon>
        <taxon>asterids</taxon>
        <taxon>lamiids</taxon>
        <taxon>Gentianales</taxon>
        <taxon>Apocynaceae</taxon>
        <taxon>Rauvolfioideae</taxon>
        <taxon>Vinceae</taxon>
        <taxon>Catharanthinae</taxon>
        <taxon>Catharanthus</taxon>
    </lineage>
</organism>
<keyword evidence="2" id="KW-1185">Reference proteome</keyword>
<gene>
    <name evidence="1" type="ORF">M9H77_31321</name>
</gene>
<evidence type="ECO:0000313" key="1">
    <source>
        <dbReference type="EMBL" id="KAI5654134.1"/>
    </source>
</evidence>
<comment type="caution">
    <text evidence="1">The sequence shown here is derived from an EMBL/GenBank/DDBJ whole genome shotgun (WGS) entry which is preliminary data.</text>
</comment>
<dbReference type="Proteomes" id="UP001060085">
    <property type="component" value="Linkage Group LG07"/>
</dbReference>
<dbReference type="EMBL" id="CM044707">
    <property type="protein sequence ID" value="KAI5654134.1"/>
    <property type="molecule type" value="Genomic_DNA"/>
</dbReference>
<sequence length="124" mass="14496">MKVIGKYFEIYLESTIARKKIKVRVTRMWDAMNTVTGKLISLEMVLLDEHVTVVRSINTVITGIKVHKFEFVKFKDITSRFQDDIYTTDVIGKLCKMSSICEIFIDGRKATIREIELKDMRQML</sequence>
<evidence type="ECO:0000313" key="2">
    <source>
        <dbReference type="Proteomes" id="UP001060085"/>
    </source>
</evidence>